<dbReference type="RefSeq" id="WP_264741937.1">
    <property type="nucleotide sequence ID" value="NZ_JAPDHV010000001.1"/>
</dbReference>
<keyword evidence="3" id="KW-1185">Reference proteome</keyword>
<organism evidence="2 3">
    <name type="scientific">Chryseobacterium oryctis</name>
    <dbReference type="NCBI Taxonomy" id="2952618"/>
    <lineage>
        <taxon>Bacteria</taxon>
        <taxon>Pseudomonadati</taxon>
        <taxon>Bacteroidota</taxon>
        <taxon>Flavobacteriia</taxon>
        <taxon>Flavobacteriales</taxon>
        <taxon>Weeksellaceae</taxon>
        <taxon>Chryseobacterium group</taxon>
        <taxon>Chryseobacterium</taxon>
    </lineage>
</organism>
<evidence type="ECO:0000313" key="2">
    <source>
        <dbReference type="EMBL" id="MCW3159967.1"/>
    </source>
</evidence>
<feature type="transmembrane region" description="Helical" evidence="1">
    <location>
        <begin position="37"/>
        <end position="58"/>
    </location>
</feature>
<accession>A0ABT3HJK0</accession>
<name>A0ABT3HJK0_9FLAO</name>
<feature type="transmembrane region" description="Helical" evidence="1">
    <location>
        <begin position="64"/>
        <end position="83"/>
    </location>
</feature>
<comment type="caution">
    <text evidence="2">The sequence shown here is derived from an EMBL/GenBank/DDBJ whole genome shotgun (WGS) entry which is preliminary data.</text>
</comment>
<feature type="transmembrane region" description="Helical" evidence="1">
    <location>
        <begin position="180"/>
        <end position="203"/>
    </location>
</feature>
<feature type="transmembrane region" description="Helical" evidence="1">
    <location>
        <begin position="148"/>
        <end position="168"/>
    </location>
</feature>
<sequence>MKDFYSVVLYFNNILLLICCILLIIRCKNFEKKEKWYIYYIIFLFLIEVINKLLIYVFNIENTVFLYPIYIAGEFLILTTLFIRKLNLPKYWFVFSLLLFLIFVVGRNFSMTSGVDDYAKVISNIIVICFAGSTLLQKIKSDKITNRFLLVDGLIFLYYSVSVFVFIIQHQLILLSEENYLLILTLNNILSSLLYLSLIYTVLKLKK</sequence>
<dbReference type="EMBL" id="JAPDHV010000001">
    <property type="protein sequence ID" value="MCW3159967.1"/>
    <property type="molecule type" value="Genomic_DNA"/>
</dbReference>
<feature type="transmembrane region" description="Helical" evidence="1">
    <location>
        <begin position="118"/>
        <end position="136"/>
    </location>
</feature>
<proteinExistence type="predicted"/>
<feature type="transmembrane region" description="Helical" evidence="1">
    <location>
        <begin position="90"/>
        <end position="106"/>
    </location>
</feature>
<evidence type="ECO:0000313" key="3">
    <source>
        <dbReference type="Proteomes" id="UP001163719"/>
    </source>
</evidence>
<reference evidence="2" key="1">
    <citation type="submission" date="2022-10" db="EMBL/GenBank/DDBJ databases">
        <title>Chryseobacterium babae sp. nov. isolated from the gut of the beetle Oryctes rhinoceros, and Chryseobacterium kimseyorum sp. nov., isolated from a stick insect rearing cage.</title>
        <authorList>
            <person name="Shelomi M."/>
            <person name="Han C.-J."/>
            <person name="Chen W.-M."/>
            <person name="Chen H.-K."/>
            <person name="Liaw S.-J."/>
            <person name="Muhle E."/>
            <person name="Clermont D."/>
        </authorList>
    </citation>
    <scope>NUCLEOTIDE SEQUENCE</scope>
    <source>
        <strain evidence="2">WLa1L2M3</strain>
    </source>
</reference>
<keyword evidence="1" id="KW-0812">Transmembrane</keyword>
<keyword evidence="1" id="KW-0472">Membrane</keyword>
<feature type="transmembrane region" description="Helical" evidence="1">
    <location>
        <begin position="6"/>
        <end position="25"/>
    </location>
</feature>
<protein>
    <recommendedName>
        <fullName evidence="4">YhhN-like protein</fullName>
    </recommendedName>
</protein>
<evidence type="ECO:0000256" key="1">
    <source>
        <dbReference type="SAM" id="Phobius"/>
    </source>
</evidence>
<gene>
    <name evidence="2" type="ORF">OH806_01565</name>
</gene>
<dbReference type="Proteomes" id="UP001163719">
    <property type="component" value="Unassembled WGS sequence"/>
</dbReference>
<evidence type="ECO:0008006" key="4">
    <source>
        <dbReference type="Google" id="ProtNLM"/>
    </source>
</evidence>
<keyword evidence="1" id="KW-1133">Transmembrane helix</keyword>